<reference evidence="6 7" key="1">
    <citation type="submission" date="2023-02" db="EMBL/GenBank/DDBJ databases">
        <title>Genome sequence of Lacticaseibacillus sp. KACC 23028.</title>
        <authorList>
            <person name="Kim S."/>
            <person name="Heo J."/>
            <person name="Kwon S.-W."/>
        </authorList>
    </citation>
    <scope>NUCLEOTIDE SEQUENCE [LARGE SCALE GENOMIC DNA]</scope>
    <source>
        <strain evidence="6 7">KACC 23028</strain>
    </source>
</reference>
<dbReference type="PIRSF" id="PIRSF005700">
    <property type="entry name" value="PepC"/>
    <property type="match status" value="1"/>
</dbReference>
<dbReference type="Gene3D" id="3.90.70.10">
    <property type="entry name" value="Cysteine proteinases"/>
    <property type="match status" value="1"/>
</dbReference>
<evidence type="ECO:0000313" key="6">
    <source>
        <dbReference type="EMBL" id="WDF82091.1"/>
    </source>
</evidence>
<gene>
    <name evidence="6" type="ORF">PQ472_09345</name>
</gene>
<evidence type="ECO:0000313" key="7">
    <source>
        <dbReference type="Proteomes" id="UP001220377"/>
    </source>
</evidence>
<keyword evidence="4 5" id="KW-0788">Thiol protease</keyword>
<keyword evidence="7" id="KW-1185">Reference proteome</keyword>
<evidence type="ECO:0000256" key="3">
    <source>
        <dbReference type="ARBA" id="ARBA00022801"/>
    </source>
</evidence>
<dbReference type="InterPro" id="IPR038765">
    <property type="entry name" value="Papain-like_cys_pep_sf"/>
</dbReference>
<comment type="subcellular location">
    <subcellularLocation>
        <location evidence="1">Cytoplasm</location>
    </subcellularLocation>
</comment>
<dbReference type="Proteomes" id="UP001220377">
    <property type="component" value="Chromosome"/>
</dbReference>
<dbReference type="PANTHER" id="PTHR10363">
    <property type="entry name" value="BLEOMYCIN HYDROLASE"/>
    <property type="match status" value="1"/>
</dbReference>
<name>A0ABY7WQY2_9LACO</name>
<protein>
    <recommendedName>
        <fullName evidence="5">Aminopeptidase</fullName>
    </recommendedName>
</protein>
<sequence length="440" mass="48931">MDKSISLAQINQCRLDLANTPGSAALAKATANVGPYAASHGQFEDTTQPAAFSDEIETGAVTNQKCSGRCWLFSDLNTMRHFTSEKFGIEDLEFSQNYLSFFDRLEKANLFLEHVISTAREPLTNRTLSIYLEGPDNDGGYYENAVALVQKYGVVPKSVMPETVSSENTTEVSATLNLKLRRSAVQLRQQAADGAGDEALRDSKDAILSDIYRILAYSFGNPPTTFDFEYRDKDKKFHADRNLTPMSFFNKYIGWNLDDYVTILSTPEQGKEYYKSYGLPALDSVVGGRAIKMVNVPQDVLEQLAVNQIQSGETVWFGNDVLADMDRTTGTLHGGLFDLNGLFDADFKLDKGNRFATGQAMVSHAMTLTGVDLVDGKPSKWKVENSWGSDRGRKGYFTADAAWFKDYVYQVVIKKSLLPQDILDAYAQDAIDLPAWDSLR</sequence>
<keyword evidence="3 5" id="KW-0378">Hydrolase</keyword>
<dbReference type="SUPFAM" id="SSF54001">
    <property type="entry name" value="Cysteine proteinases"/>
    <property type="match status" value="1"/>
</dbReference>
<evidence type="ECO:0000256" key="5">
    <source>
        <dbReference type="PIRNR" id="PIRNR005700"/>
    </source>
</evidence>
<dbReference type="PROSITE" id="PS00639">
    <property type="entry name" value="THIOL_PROTEASE_HIS"/>
    <property type="match status" value="1"/>
</dbReference>
<organism evidence="6 7">
    <name type="scientific">Lacticaseibacillus pabuli</name>
    <dbReference type="NCBI Taxonomy" id="3025672"/>
    <lineage>
        <taxon>Bacteria</taxon>
        <taxon>Bacillati</taxon>
        <taxon>Bacillota</taxon>
        <taxon>Bacilli</taxon>
        <taxon>Lactobacillales</taxon>
        <taxon>Lactobacillaceae</taxon>
        <taxon>Lacticaseibacillus</taxon>
    </lineage>
</organism>
<comment type="similarity">
    <text evidence="5">Belongs to the peptidase C1 family.</text>
</comment>
<dbReference type="CDD" id="cd00585">
    <property type="entry name" value="Peptidase_C1B"/>
    <property type="match status" value="1"/>
</dbReference>
<dbReference type="EMBL" id="CP117884">
    <property type="protein sequence ID" value="WDF82091.1"/>
    <property type="molecule type" value="Genomic_DNA"/>
</dbReference>
<dbReference type="InterPro" id="IPR004134">
    <property type="entry name" value="Peptidase_C1B"/>
</dbReference>
<accession>A0ABY7WQY2</accession>
<dbReference type="RefSeq" id="WP_274259326.1">
    <property type="nucleotide sequence ID" value="NZ_CP117884.1"/>
</dbReference>
<evidence type="ECO:0000256" key="4">
    <source>
        <dbReference type="ARBA" id="ARBA00022807"/>
    </source>
</evidence>
<dbReference type="InterPro" id="IPR025660">
    <property type="entry name" value="Pept_his_AS"/>
</dbReference>
<keyword evidence="2 5" id="KW-0645">Protease</keyword>
<keyword evidence="5" id="KW-0031">Aminopeptidase</keyword>
<dbReference type="Pfam" id="PF03051">
    <property type="entry name" value="Peptidase_C1_2"/>
    <property type="match status" value="1"/>
</dbReference>
<evidence type="ECO:0000256" key="2">
    <source>
        <dbReference type="ARBA" id="ARBA00022670"/>
    </source>
</evidence>
<evidence type="ECO:0000256" key="1">
    <source>
        <dbReference type="ARBA" id="ARBA00004496"/>
    </source>
</evidence>
<proteinExistence type="inferred from homology"/>
<dbReference type="PANTHER" id="PTHR10363:SF2">
    <property type="entry name" value="BLEOMYCIN HYDROLASE"/>
    <property type="match status" value="1"/>
</dbReference>